<dbReference type="GO" id="GO:0019646">
    <property type="term" value="P:aerobic electron transport chain"/>
    <property type="evidence" value="ECO:0007669"/>
    <property type="project" value="TreeGrafter"/>
</dbReference>
<gene>
    <name evidence="6" type="ORF">GF339_02785</name>
</gene>
<comment type="cofactor">
    <cofactor evidence="1">
        <name>FAD</name>
        <dbReference type="ChEBI" id="CHEBI:57692"/>
    </cofactor>
</comment>
<dbReference type="PRINTS" id="PR00368">
    <property type="entry name" value="FADPNR"/>
</dbReference>
<name>A0A9D5JT16_9BACT</name>
<dbReference type="PANTHER" id="PTHR42913:SF9">
    <property type="entry name" value="SLR1591 PROTEIN"/>
    <property type="match status" value="1"/>
</dbReference>
<dbReference type="InterPro" id="IPR036188">
    <property type="entry name" value="FAD/NAD-bd_sf"/>
</dbReference>
<keyword evidence="3" id="KW-0274">FAD</keyword>
<dbReference type="AlphaFoldDB" id="A0A9D5JT16"/>
<comment type="caution">
    <text evidence="6">The sequence shown here is derived from an EMBL/GenBank/DDBJ whole genome shotgun (WGS) entry which is preliminary data.</text>
</comment>
<evidence type="ECO:0000256" key="4">
    <source>
        <dbReference type="ARBA" id="ARBA00023002"/>
    </source>
</evidence>
<dbReference type="PANTHER" id="PTHR42913">
    <property type="entry name" value="APOPTOSIS-INDUCING FACTOR 1"/>
    <property type="match status" value="1"/>
</dbReference>
<sequence>MGKHLVIVGAGHAHMTVLKNLRTFVDQGHRVTVISAGAFHYYSGMGPGMLSGIYRPEEIRFHVKKMAEDRGATFLEEKVATIDPEHKRLQTHSGQTIEYDVVSFNAGSVVPLPPALSDGAGLVTVKPIEELLKARQMISERIHKETLRITVVGGGAAGLEMTGNVWRLVHDLQGQATISLIAGSRLLSAFTEKARRLALASLQQRQIEVKEGVRLERVEHGMVELSDRTSFESDVVFLALGVKPSPIFAASGLPTGQDGGLLVNAYLQSVAYPEMFGGGDCITFQPRPLEKIGIYAVRENPILLHNLQAALNGTPQKTFEPQTAFMLLLNMGDGTAIFIRKSLVWHSKLAFQLKNYIDTTFMRKFQVSGERG</sequence>
<keyword evidence="2" id="KW-0285">Flavoprotein</keyword>
<evidence type="ECO:0000259" key="5">
    <source>
        <dbReference type="Pfam" id="PF07992"/>
    </source>
</evidence>
<evidence type="ECO:0000256" key="1">
    <source>
        <dbReference type="ARBA" id="ARBA00001974"/>
    </source>
</evidence>
<evidence type="ECO:0000313" key="7">
    <source>
        <dbReference type="Proteomes" id="UP000649604"/>
    </source>
</evidence>
<organism evidence="6 7">
    <name type="scientific">candidate division KSB3 bacterium</name>
    <dbReference type="NCBI Taxonomy" id="2044937"/>
    <lineage>
        <taxon>Bacteria</taxon>
        <taxon>candidate division KSB3</taxon>
    </lineage>
</organism>
<dbReference type="Gene3D" id="3.50.50.100">
    <property type="match status" value="1"/>
</dbReference>
<evidence type="ECO:0000256" key="2">
    <source>
        <dbReference type="ARBA" id="ARBA00022630"/>
    </source>
</evidence>
<protein>
    <submittedName>
        <fullName evidence="6">Pyridine nucleotide-disulfide oxidoreductase</fullName>
    </submittedName>
</protein>
<feature type="domain" description="FAD/NAD(P)-binding" evidence="5">
    <location>
        <begin position="4"/>
        <end position="286"/>
    </location>
</feature>
<evidence type="ECO:0000256" key="3">
    <source>
        <dbReference type="ARBA" id="ARBA00022827"/>
    </source>
</evidence>
<keyword evidence="4" id="KW-0560">Oxidoreductase</keyword>
<dbReference type="EMBL" id="WJJP01000083">
    <property type="protein sequence ID" value="MBD3323481.1"/>
    <property type="molecule type" value="Genomic_DNA"/>
</dbReference>
<proteinExistence type="predicted"/>
<reference evidence="6" key="1">
    <citation type="submission" date="2019-11" db="EMBL/GenBank/DDBJ databases">
        <title>Microbial mats filling the niche in hypersaline microbial mats.</title>
        <authorList>
            <person name="Wong H.L."/>
            <person name="Macleod F.I."/>
            <person name="White R.A. III"/>
            <person name="Burns B.P."/>
        </authorList>
    </citation>
    <scope>NUCLEOTIDE SEQUENCE</scope>
    <source>
        <strain evidence="6">Rbin_158</strain>
    </source>
</reference>
<dbReference type="Pfam" id="PF07992">
    <property type="entry name" value="Pyr_redox_2"/>
    <property type="match status" value="1"/>
</dbReference>
<dbReference type="Proteomes" id="UP000649604">
    <property type="component" value="Unassembled WGS sequence"/>
</dbReference>
<accession>A0A9D5JT16</accession>
<dbReference type="InterPro" id="IPR023753">
    <property type="entry name" value="FAD/NAD-binding_dom"/>
</dbReference>
<dbReference type="GO" id="GO:0003955">
    <property type="term" value="F:NAD(P)H dehydrogenase (quinone) activity"/>
    <property type="evidence" value="ECO:0007669"/>
    <property type="project" value="TreeGrafter"/>
</dbReference>
<dbReference type="InterPro" id="IPR051169">
    <property type="entry name" value="NADH-Q_oxidoreductase"/>
</dbReference>
<dbReference type="SUPFAM" id="SSF51905">
    <property type="entry name" value="FAD/NAD(P)-binding domain"/>
    <property type="match status" value="2"/>
</dbReference>
<evidence type="ECO:0000313" key="6">
    <source>
        <dbReference type="EMBL" id="MBD3323481.1"/>
    </source>
</evidence>